<dbReference type="Gene3D" id="3.30.420.10">
    <property type="entry name" value="Ribonuclease H-like superfamily/Ribonuclease H"/>
    <property type="match status" value="1"/>
</dbReference>
<evidence type="ECO:0000313" key="1">
    <source>
        <dbReference type="EMBL" id="KAK3882287.1"/>
    </source>
</evidence>
<dbReference type="Proteomes" id="UP001286313">
    <property type="component" value="Unassembled WGS sequence"/>
</dbReference>
<proteinExistence type="predicted"/>
<protein>
    <submittedName>
        <fullName evidence="1">Uncharacterized protein</fullName>
    </submittedName>
</protein>
<dbReference type="GO" id="GO:0003676">
    <property type="term" value="F:nucleic acid binding"/>
    <property type="evidence" value="ECO:0007669"/>
    <property type="project" value="InterPro"/>
</dbReference>
<dbReference type="EMBL" id="JAWQEG010001109">
    <property type="protein sequence ID" value="KAK3882287.1"/>
    <property type="molecule type" value="Genomic_DNA"/>
</dbReference>
<accession>A0AAE1G008</accession>
<dbReference type="InterPro" id="IPR036397">
    <property type="entry name" value="RNaseH_sf"/>
</dbReference>
<comment type="caution">
    <text evidence="1">The sequence shown here is derived from an EMBL/GenBank/DDBJ whole genome shotgun (WGS) entry which is preliminary data.</text>
</comment>
<evidence type="ECO:0000313" key="2">
    <source>
        <dbReference type="Proteomes" id="UP001286313"/>
    </source>
</evidence>
<sequence length="89" mass="10045">MKALATQHLLKDNKIDFFGNDASPTNSPDLNVCEQVGVIMKDRIEGLMLQEPIHRSFSLAVLEEKVNQVLQNISDDTTLFELLLRSYPS</sequence>
<dbReference type="AlphaFoldDB" id="A0AAE1G008"/>
<reference evidence="1" key="1">
    <citation type="submission" date="2023-10" db="EMBL/GenBank/DDBJ databases">
        <title>Genome assemblies of two species of porcelain crab, Petrolisthes cinctipes and Petrolisthes manimaculis (Anomura: Porcellanidae).</title>
        <authorList>
            <person name="Angst P."/>
        </authorList>
    </citation>
    <scope>NUCLEOTIDE SEQUENCE</scope>
    <source>
        <strain evidence="1">PB745_01</strain>
        <tissue evidence="1">Gill</tissue>
    </source>
</reference>
<organism evidence="1 2">
    <name type="scientific">Petrolisthes cinctipes</name>
    <name type="common">Flat porcelain crab</name>
    <dbReference type="NCBI Taxonomy" id="88211"/>
    <lineage>
        <taxon>Eukaryota</taxon>
        <taxon>Metazoa</taxon>
        <taxon>Ecdysozoa</taxon>
        <taxon>Arthropoda</taxon>
        <taxon>Crustacea</taxon>
        <taxon>Multicrustacea</taxon>
        <taxon>Malacostraca</taxon>
        <taxon>Eumalacostraca</taxon>
        <taxon>Eucarida</taxon>
        <taxon>Decapoda</taxon>
        <taxon>Pleocyemata</taxon>
        <taxon>Anomura</taxon>
        <taxon>Galatheoidea</taxon>
        <taxon>Porcellanidae</taxon>
        <taxon>Petrolisthes</taxon>
    </lineage>
</organism>
<gene>
    <name evidence="1" type="ORF">Pcinc_013337</name>
</gene>
<keyword evidence="2" id="KW-1185">Reference proteome</keyword>
<name>A0AAE1G008_PETCI</name>